<proteinExistence type="inferred from homology"/>
<dbReference type="EC" id="2.7.7.7" evidence="1 9"/>
<comment type="caution">
    <text evidence="11">The sequence shown here is derived from an EMBL/GenBank/DDBJ whole genome shotgun (WGS) entry which is preliminary data.</text>
</comment>
<dbReference type="EMBL" id="JBBDHC010000013">
    <property type="protein sequence ID" value="MEJ1249912.1"/>
    <property type="molecule type" value="Genomic_DNA"/>
</dbReference>
<evidence type="ECO:0000256" key="1">
    <source>
        <dbReference type="ARBA" id="ARBA00012417"/>
    </source>
</evidence>
<evidence type="ECO:0000256" key="9">
    <source>
        <dbReference type="NCBIfam" id="TIGR01128"/>
    </source>
</evidence>
<dbReference type="PANTHER" id="PTHR34388:SF1">
    <property type="entry name" value="DNA POLYMERASE III SUBUNIT DELTA"/>
    <property type="match status" value="1"/>
</dbReference>
<comment type="similarity">
    <text evidence="7">Belongs to the DNA polymerase HolA subunit family.</text>
</comment>
<dbReference type="PANTHER" id="PTHR34388">
    <property type="entry name" value="DNA POLYMERASE III SUBUNIT DELTA"/>
    <property type="match status" value="1"/>
</dbReference>
<dbReference type="CDD" id="cd18138">
    <property type="entry name" value="HLD_clamp_pol_III_delta"/>
    <property type="match status" value="1"/>
</dbReference>
<dbReference type="GO" id="GO:0009360">
    <property type="term" value="C:DNA polymerase III complex"/>
    <property type="evidence" value="ECO:0007669"/>
    <property type="project" value="UniProtKB-UniRule"/>
</dbReference>
<evidence type="ECO:0000313" key="12">
    <source>
        <dbReference type="Proteomes" id="UP001364472"/>
    </source>
</evidence>
<dbReference type="Gene3D" id="1.10.8.60">
    <property type="match status" value="1"/>
</dbReference>
<organism evidence="11 12">
    <name type="scientific">Denitratimonas tolerans</name>
    <dbReference type="NCBI Taxonomy" id="1338420"/>
    <lineage>
        <taxon>Bacteria</taxon>
        <taxon>Pseudomonadati</taxon>
        <taxon>Pseudomonadota</taxon>
        <taxon>Gammaproteobacteria</taxon>
        <taxon>Lysobacterales</taxon>
        <taxon>Lysobacteraceae</taxon>
        <taxon>Denitratimonas</taxon>
    </lineage>
</organism>
<dbReference type="AlphaFoldDB" id="A0AAW9R2B2"/>
<keyword evidence="3 11" id="KW-0808">Transferase</keyword>
<dbReference type="Proteomes" id="UP001364472">
    <property type="component" value="Unassembled WGS sequence"/>
</dbReference>
<keyword evidence="5" id="KW-0235">DNA replication</keyword>
<comment type="catalytic activity">
    <reaction evidence="8">
        <text>DNA(n) + a 2'-deoxyribonucleoside 5'-triphosphate = DNA(n+1) + diphosphate</text>
        <dbReference type="Rhea" id="RHEA:22508"/>
        <dbReference type="Rhea" id="RHEA-COMP:17339"/>
        <dbReference type="Rhea" id="RHEA-COMP:17340"/>
        <dbReference type="ChEBI" id="CHEBI:33019"/>
        <dbReference type="ChEBI" id="CHEBI:61560"/>
        <dbReference type="ChEBI" id="CHEBI:173112"/>
        <dbReference type="EC" id="2.7.7.7"/>
    </reaction>
</comment>
<keyword evidence="12" id="KW-1185">Reference proteome</keyword>
<evidence type="ECO:0000256" key="3">
    <source>
        <dbReference type="ARBA" id="ARBA00022679"/>
    </source>
</evidence>
<dbReference type="Pfam" id="PF06144">
    <property type="entry name" value="DNA_pol3_delta"/>
    <property type="match status" value="1"/>
</dbReference>
<accession>A0AAW9R2B2</accession>
<evidence type="ECO:0000256" key="6">
    <source>
        <dbReference type="ARBA" id="ARBA00022932"/>
    </source>
</evidence>
<reference evidence="11 12" key="1">
    <citation type="journal article" date="2016" name="Antonie Van Leeuwenhoek">
        <title>Denitratimonas tolerans gen. nov., sp. nov., a denitrifying bacterium isolated from a bioreactor for tannery wastewater treatment.</title>
        <authorList>
            <person name="Han S.I."/>
            <person name="Kim J.O."/>
            <person name="Lee Y.R."/>
            <person name="Ekpeghere K.I."/>
            <person name="Koh S.C."/>
            <person name="Whang K.S."/>
        </authorList>
    </citation>
    <scope>NUCLEOTIDE SEQUENCE [LARGE SCALE GENOMIC DNA]</scope>
    <source>
        <strain evidence="11 12">KACC 17565</strain>
    </source>
</reference>
<keyword evidence="6" id="KW-0239">DNA-directed DNA polymerase</keyword>
<name>A0AAW9R2B2_9GAMM</name>
<evidence type="ECO:0000256" key="7">
    <source>
        <dbReference type="ARBA" id="ARBA00034754"/>
    </source>
</evidence>
<evidence type="ECO:0000256" key="2">
    <source>
        <dbReference type="ARBA" id="ARBA00017703"/>
    </source>
</evidence>
<evidence type="ECO:0000313" key="11">
    <source>
        <dbReference type="EMBL" id="MEJ1249912.1"/>
    </source>
</evidence>
<protein>
    <recommendedName>
        <fullName evidence="2 9">DNA polymerase III subunit delta</fullName>
        <ecNumber evidence="1 9">2.7.7.7</ecNumber>
    </recommendedName>
</protein>
<dbReference type="SUPFAM" id="SSF52540">
    <property type="entry name" value="P-loop containing nucleoside triphosphate hydrolases"/>
    <property type="match status" value="1"/>
</dbReference>
<sequence>MTLSPAQLEQRLVRDALPPVVLLASGEPLLLLEAGDAVRRRAREAGYAERTVFDVDAGFDWSELGSGLASLSLFASRRLIELRLPTGRPGKEGGEMLAAMARQPAPDVVLLIQAAQWSRAHETAWVKAIDQAGWFVPMWPVKPAELPAWIGRRLAARGLGADAGAVALLAERVEGNLLAAAQEIDKLALLHPGARFDAAALRALVADSARHDVFGLTEAALAGDATHALRILDGLRGEGAQVPALLPWVASQVGILARLAGVQARGGNLAAAMQAAGLWQSKEQSFRRALARGSATDFARLLAACGRLDRLSKGRETGDPWREMERLIAGIAAPGALPA</sequence>
<dbReference type="NCBIfam" id="TIGR01128">
    <property type="entry name" value="holA"/>
    <property type="match status" value="1"/>
</dbReference>
<gene>
    <name evidence="11" type="primary">holA</name>
    <name evidence="11" type="ORF">WB794_09535</name>
</gene>
<keyword evidence="4 11" id="KW-0548">Nucleotidyltransferase</keyword>
<evidence type="ECO:0000259" key="10">
    <source>
        <dbReference type="Pfam" id="PF06144"/>
    </source>
</evidence>
<feature type="domain" description="DNA polymerase III delta N-terminal" evidence="10">
    <location>
        <begin position="27"/>
        <end position="132"/>
    </location>
</feature>
<evidence type="ECO:0000256" key="4">
    <source>
        <dbReference type="ARBA" id="ARBA00022695"/>
    </source>
</evidence>
<dbReference type="InterPro" id="IPR005790">
    <property type="entry name" value="DNA_polIII_delta"/>
</dbReference>
<dbReference type="Gene3D" id="1.20.272.10">
    <property type="match status" value="1"/>
</dbReference>
<dbReference type="GO" id="GO:0006261">
    <property type="term" value="P:DNA-templated DNA replication"/>
    <property type="evidence" value="ECO:0007669"/>
    <property type="project" value="TreeGrafter"/>
</dbReference>
<dbReference type="SUPFAM" id="SSF48019">
    <property type="entry name" value="post-AAA+ oligomerization domain-like"/>
    <property type="match status" value="1"/>
</dbReference>
<evidence type="ECO:0000256" key="8">
    <source>
        <dbReference type="ARBA" id="ARBA00049244"/>
    </source>
</evidence>
<dbReference type="InterPro" id="IPR027417">
    <property type="entry name" value="P-loop_NTPase"/>
</dbReference>
<dbReference type="Gene3D" id="3.40.50.300">
    <property type="entry name" value="P-loop containing nucleotide triphosphate hydrolases"/>
    <property type="match status" value="1"/>
</dbReference>
<dbReference type="GO" id="GO:0003677">
    <property type="term" value="F:DNA binding"/>
    <property type="evidence" value="ECO:0007669"/>
    <property type="project" value="InterPro"/>
</dbReference>
<evidence type="ECO:0000256" key="5">
    <source>
        <dbReference type="ARBA" id="ARBA00022705"/>
    </source>
</evidence>
<dbReference type="RefSeq" id="WP_337335631.1">
    <property type="nucleotide sequence ID" value="NZ_JBBDHC010000013.1"/>
</dbReference>
<dbReference type="GO" id="GO:0003887">
    <property type="term" value="F:DNA-directed DNA polymerase activity"/>
    <property type="evidence" value="ECO:0007669"/>
    <property type="project" value="UniProtKB-UniRule"/>
</dbReference>
<dbReference type="InterPro" id="IPR008921">
    <property type="entry name" value="DNA_pol3_clamp-load_cplx_C"/>
</dbReference>
<dbReference type="InterPro" id="IPR010372">
    <property type="entry name" value="DNA_pol3_delta_N"/>
</dbReference>